<organism evidence="1 2">
    <name type="scientific">Dryococelus australis</name>
    <dbReference type="NCBI Taxonomy" id="614101"/>
    <lineage>
        <taxon>Eukaryota</taxon>
        <taxon>Metazoa</taxon>
        <taxon>Ecdysozoa</taxon>
        <taxon>Arthropoda</taxon>
        <taxon>Hexapoda</taxon>
        <taxon>Insecta</taxon>
        <taxon>Pterygota</taxon>
        <taxon>Neoptera</taxon>
        <taxon>Polyneoptera</taxon>
        <taxon>Phasmatodea</taxon>
        <taxon>Verophasmatodea</taxon>
        <taxon>Anareolatae</taxon>
        <taxon>Phasmatidae</taxon>
        <taxon>Eurycanthinae</taxon>
        <taxon>Dryococelus</taxon>
    </lineage>
</organism>
<dbReference type="Proteomes" id="UP001159363">
    <property type="component" value="Chromosome 4"/>
</dbReference>
<name>A0ABQ9HIG2_9NEOP</name>
<accession>A0ABQ9HIG2</accession>
<protein>
    <submittedName>
        <fullName evidence="1">Uncharacterized protein</fullName>
    </submittedName>
</protein>
<dbReference type="EMBL" id="JARBHB010000005">
    <property type="protein sequence ID" value="KAJ8884104.1"/>
    <property type="molecule type" value="Genomic_DNA"/>
</dbReference>
<reference evidence="1 2" key="1">
    <citation type="submission" date="2023-02" db="EMBL/GenBank/DDBJ databases">
        <title>LHISI_Scaffold_Assembly.</title>
        <authorList>
            <person name="Stuart O.P."/>
            <person name="Cleave R."/>
            <person name="Magrath M.J.L."/>
            <person name="Mikheyev A.S."/>
        </authorList>
    </citation>
    <scope>NUCLEOTIDE SEQUENCE [LARGE SCALE GENOMIC DNA]</scope>
    <source>
        <strain evidence="1">Daus_M_001</strain>
        <tissue evidence="1">Leg muscle</tissue>
    </source>
</reference>
<keyword evidence="2" id="KW-1185">Reference proteome</keyword>
<sequence length="66" mass="7530">MLLMAASWQVETAKVSLFPPPAYYQIGCAFGYTILTKSFAEKLEIKTLGRQVPDLNLTTSYRNKKW</sequence>
<proteinExistence type="predicted"/>
<gene>
    <name evidence="1" type="ORF">PR048_015961</name>
</gene>
<comment type="caution">
    <text evidence="1">The sequence shown here is derived from an EMBL/GenBank/DDBJ whole genome shotgun (WGS) entry which is preliminary data.</text>
</comment>
<evidence type="ECO:0000313" key="1">
    <source>
        <dbReference type="EMBL" id="KAJ8884104.1"/>
    </source>
</evidence>
<evidence type="ECO:0000313" key="2">
    <source>
        <dbReference type="Proteomes" id="UP001159363"/>
    </source>
</evidence>